<evidence type="ECO:0008006" key="3">
    <source>
        <dbReference type="Google" id="ProtNLM"/>
    </source>
</evidence>
<dbReference type="Proteomes" id="UP000260665">
    <property type="component" value="Unassembled WGS sequence"/>
</dbReference>
<gene>
    <name evidence="1" type="ORF">DIC66_18545</name>
</gene>
<organism evidence="1 2">
    <name type="scientific">Rhodoferax lacus</name>
    <dbReference type="NCBI Taxonomy" id="2184758"/>
    <lineage>
        <taxon>Bacteria</taxon>
        <taxon>Pseudomonadati</taxon>
        <taxon>Pseudomonadota</taxon>
        <taxon>Betaproteobacteria</taxon>
        <taxon>Burkholderiales</taxon>
        <taxon>Comamonadaceae</taxon>
        <taxon>Rhodoferax</taxon>
    </lineage>
</organism>
<dbReference type="OrthoDB" id="9774747at2"/>
<protein>
    <recommendedName>
        <fullName evidence="3">Phosphohydrolase</fullName>
    </recommendedName>
</protein>
<comment type="caution">
    <text evidence="1">The sequence shown here is derived from an EMBL/GenBank/DDBJ whole genome shotgun (WGS) entry which is preliminary data.</text>
</comment>
<dbReference type="EMBL" id="QFZK01000017">
    <property type="protein sequence ID" value="RFO95363.1"/>
    <property type="molecule type" value="Genomic_DNA"/>
</dbReference>
<keyword evidence="2" id="KW-1185">Reference proteome</keyword>
<reference evidence="1 2" key="1">
    <citation type="submission" date="2018-05" db="EMBL/GenBank/DDBJ databases">
        <title>Rhodoferax soyangensis sp.nov., isolated from an oligotrophic freshwater lake.</title>
        <authorList>
            <person name="Park M."/>
        </authorList>
    </citation>
    <scope>NUCLEOTIDE SEQUENCE [LARGE SCALE GENOMIC DNA]</scope>
    <source>
        <strain evidence="1 2">IMCC26218</strain>
    </source>
</reference>
<dbReference type="AlphaFoldDB" id="A0A3E1R7Z1"/>
<evidence type="ECO:0000313" key="2">
    <source>
        <dbReference type="Proteomes" id="UP000260665"/>
    </source>
</evidence>
<dbReference type="RefSeq" id="WP_117179669.1">
    <property type="nucleotide sequence ID" value="NZ_QFZK01000017.1"/>
</dbReference>
<sequence>MKYLPIPIALLEVGKPLPVDVLSDSGQLLLRKGQPIVSEQHRDKLYAFKACTSLGDGRAWQHAYERMVHAMLLSGADLRDVARASMPSEILESDYVATEPHGGGWLDLQQALRGILYQGGLGLNPMERLKGIEERVLSLLQKDTEASLFALFQALADSSLGYCATHALLCAVVCELTATKLGLPGPQRKPLIAAALTMNLGMAREQDVMARQDVPINDWQRTLVAQHAARSEEMLRSFGVDDPHQLDLVRWHHLPDAPQALPANQTSRALLHLADIFVARTAARRTRSAQSPVTAVKSMVFGGSADLGMGSAMAQAVGFYPPGSYVKLVNGEVAVAVQRGERANTPWVISIVGNDAMPLSLYQCKNTAEPRHAIAAAVNFETIKVVVNAEKVNKARERIPKS</sequence>
<accession>A0A3E1R7Z1</accession>
<proteinExistence type="predicted"/>
<dbReference type="SUPFAM" id="SSF109604">
    <property type="entry name" value="HD-domain/PDEase-like"/>
    <property type="match status" value="1"/>
</dbReference>
<evidence type="ECO:0000313" key="1">
    <source>
        <dbReference type="EMBL" id="RFO95363.1"/>
    </source>
</evidence>
<dbReference type="Gene3D" id="1.10.3210.10">
    <property type="entry name" value="Hypothetical protein af1432"/>
    <property type="match status" value="1"/>
</dbReference>
<name>A0A3E1R7Z1_9BURK</name>